<proteinExistence type="inferred from homology"/>
<dbReference type="EMBL" id="PNRF01000013">
    <property type="protein sequence ID" value="PMR76104.1"/>
    <property type="molecule type" value="Genomic_DNA"/>
</dbReference>
<dbReference type="GO" id="GO:0005524">
    <property type="term" value="F:ATP binding"/>
    <property type="evidence" value="ECO:0007669"/>
    <property type="project" value="UniProtKB-KW"/>
</dbReference>
<accession>A0A2N7U6P1</accession>
<evidence type="ECO:0000256" key="1">
    <source>
        <dbReference type="ARBA" id="ARBA00005417"/>
    </source>
</evidence>
<dbReference type="SMART" id="SM00382">
    <property type="entry name" value="AAA"/>
    <property type="match status" value="1"/>
</dbReference>
<evidence type="ECO:0000256" key="3">
    <source>
        <dbReference type="ARBA" id="ARBA00022741"/>
    </source>
</evidence>
<dbReference type="InterPro" id="IPR027417">
    <property type="entry name" value="P-loop_NTPase"/>
</dbReference>
<reference evidence="6 7" key="1">
    <citation type="submission" date="2018-01" db="EMBL/GenBank/DDBJ databases">
        <title>Halomonas endophytica sp. nov., isolated from storage liquid in the stems of Populus euphratica.</title>
        <authorList>
            <person name="Chen C."/>
        </authorList>
    </citation>
    <scope>NUCLEOTIDE SEQUENCE [LARGE SCALE GENOMIC DNA]</scope>
    <source>
        <strain evidence="6 7">MC28</strain>
    </source>
</reference>
<evidence type="ECO:0000313" key="7">
    <source>
        <dbReference type="Proteomes" id="UP000235803"/>
    </source>
</evidence>
<keyword evidence="3" id="KW-0547">Nucleotide-binding</keyword>
<keyword evidence="7" id="KW-1185">Reference proteome</keyword>
<dbReference type="InterPro" id="IPR003593">
    <property type="entry name" value="AAA+_ATPase"/>
</dbReference>
<dbReference type="Proteomes" id="UP000235803">
    <property type="component" value="Unassembled WGS sequence"/>
</dbReference>
<organism evidence="6 7">
    <name type="scientific">Billgrantia endophytica</name>
    <dbReference type="NCBI Taxonomy" id="2033802"/>
    <lineage>
        <taxon>Bacteria</taxon>
        <taxon>Pseudomonadati</taxon>
        <taxon>Pseudomonadota</taxon>
        <taxon>Gammaproteobacteria</taxon>
        <taxon>Oceanospirillales</taxon>
        <taxon>Halomonadaceae</taxon>
        <taxon>Billgrantia</taxon>
    </lineage>
</organism>
<dbReference type="InterPro" id="IPR050166">
    <property type="entry name" value="ABC_transporter_ATP-bind"/>
</dbReference>
<comment type="caution">
    <text evidence="6">The sequence shown here is derived from an EMBL/GenBank/DDBJ whole genome shotgun (WGS) entry which is preliminary data.</text>
</comment>
<dbReference type="Pfam" id="PF00005">
    <property type="entry name" value="ABC_tran"/>
    <property type="match status" value="1"/>
</dbReference>
<dbReference type="SUPFAM" id="SSF52540">
    <property type="entry name" value="P-loop containing nucleoside triphosphate hydrolases"/>
    <property type="match status" value="1"/>
</dbReference>
<dbReference type="AlphaFoldDB" id="A0A2N7U6P1"/>
<dbReference type="OrthoDB" id="9802264at2"/>
<comment type="similarity">
    <text evidence="1">Belongs to the ABC transporter superfamily.</text>
</comment>
<gene>
    <name evidence="6" type="ORF">C1H69_06915</name>
</gene>
<dbReference type="PANTHER" id="PTHR42788">
    <property type="entry name" value="TAURINE IMPORT ATP-BINDING PROTEIN-RELATED"/>
    <property type="match status" value="1"/>
</dbReference>
<dbReference type="InterPro" id="IPR017871">
    <property type="entry name" value="ABC_transporter-like_CS"/>
</dbReference>
<sequence>MTTEEKTKTKTLGKAAISLNGVGKKFSNTQVLEGISLDVSEGEIVALLGRSGCGKSTLLNIISGLLPFDQGTVSIEGVISKNYTDWHSIAYMFQEDRLLPWRSIIENVCLSLETGSSSFNERRQRAMKVLKIVGLEQVAHAWPYQLSGGMRSRAALARSLVINPSILLMDEPFSKLDPLTRSLMHTEVLRLQRERKVSVLLVTHDVEEAVVLADRIVVLAPSPGRVATIEPNQLSHPRVPTDPLVAEKIRQLRLKV</sequence>
<dbReference type="PROSITE" id="PS00211">
    <property type="entry name" value="ABC_TRANSPORTER_1"/>
    <property type="match status" value="1"/>
</dbReference>
<evidence type="ECO:0000313" key="6">
    <source>
        <dbReference type="EMBL" id="PMR76104.1"/>
    </source>
</evidence>
<evidence type="ECO:0000259" key="5">
    <source>
        <dbReference type="PROSITE" id="PS50893"/>
    </source>
</evidence>
<keyword evidence="2" id="KW-0813">Transport</keyword>
<dbReference type="InterPro" id="IPR003439">
    <property type="entry name" value="ABC_transporter-like_ATP-bd"/>
</dbReference>
<dbReference type="GO" id="GO:0016887">
    <property type="term" value="F:ATP hydrolysis activity"/>
    <property type="evidence" value="ECO:0007669"/>
    <property type="project" value="InterPro"/>
</dbReference>
<evidence type="ECO:0000256" key="4">
    <source>
        <dbReference type="ARBA" id="ARBA00022840"/>
    </source>
</evidence>
<dbReference type="PROSITE" id="PS50893">
    <property type="entry name" value="ABC_TRANSPORTER_2"/>
    <property type="match status" value="1"/>
</dbReference>
<name>A0A2N7U6P1_9GAMM</name>
<feature type="domain" description="ABC transporter" evidence="5">
    <location>
        <begin position="17"/>
        <end position="246"/>
    </location>
</feature>
<dbReference type="Gene3D" id="3.40.50.300">
    <property type="entry name" value="P-loop containing nucleotide triphosphate hydrolases"/>
    <property type="match status" value="1"/>
</dbReference>
<dbReference type="PANTHER" id="PTHR42788:SF13">
    <property type="entry name" value="ALIPHATIC SULFONATES IMPORT ATP-BINDING PROTEIN SSUB"/>
    <property type="match status" value="1"/>
</dbReference>
<dbReference type="CDD" id="cd03293">
    <property type="entry name" value="ABC_NrtD_SsuB_transporters"/>
    <property type="match status" value="1"/>
</dbReference>
<keyword evidence="4 6" id="KW-0067">ATP-binding</keyword>
<protein>
    <submittedName>
        <fullName evidence="6">Nitrate/sulfonate/bicarbonate ABC transporter ATP-binding protein</fullName>
    </submittedName>
</protein>
<evidence type="ECO:0000256" key="2">
    <source>
        <dbReference type="ARBA" id="ARBA00022448"/>
    </source>
</evidence>
<dbReference type="RefSeq" id="WP_102652677.1">
    <property type="nucleotide sequence ID" value="NZ_PNRF01000013.1"/>
</dbReference>